<evidence type="ECO:0000313" key="3">
    <source>
        <dbReference type="Proteomes" id="UP001385809"/>
    </source>
</evidence>
<dbReference type="RefSeq" id="WP_337696576.1">
    <property type="nucleotide sequence ID" value="NZ_JBBEGN010000010.1"/>
</dbReference>
<evidence type="ECO:0000256" key="1">
    <source>
        <dbReference type="SAM" id="MobiDB-lite"/>
    </source>
</evidence>
<keyword evidence="3" id="KW-1185">Reference proteome</keyword>
<feature type="compositionally biased region" description="Basic and acidic residues" evidence="1">
    <location>
        <begin position="36"/>
        <end position="49"/>
    </location>
</feature>
<evidence type="ECO:0000313" key="2">
    <source>
        <dbReference type="EMBL" id="MEJ2870005.1"/>
    </source>
</evidence>
<gene>
    <name evidence="2" type="ORF">WCD74_19715</name>
</gene>
<feature type="region of interest" description="Disordered" evidence="1">
    <location>
        <begin position="62"/>
        <end position="184"/>
    </location>
</feature>
<sequence>MWVWRDETVRGGWRLDDTGSWAYDEPARLEPVGASGRRERPEVDPRRREQWARERFLADQRARQERLRPALASTPGDPFEAEPIFRSVAHEVSEERRYEDGRYRHVPSDRADRGAWIPAPHPGSGPFPAQDAGRRRLAPVDAVPPPGLDDLGPAASPEEELRRRAERRRRPRTEPESGRHVLRR</sequence>
<dbReference type="EMBL" id="JBBEGN010000010">
    <property type="protein sequence ID" value="MEJ2870005.1"/>
    <property type="molecule type" value="Genomic_DNA"/>
</dbReference>
<proteinExistence type="predicted"/>
<accession>A0ABU8MRS8</accession>
<feature type="region of interest" description="Disordered" evidence="1">
    <location>
        <begin position="30"/>
        <end position="49"/>
    </location>
</feature>
<protein>
    <submittedName>
        <fullName evidence="2">Uncharacterized protein</fullName>
    </submittedName>
</protein>
<feature type="compositionally biased region" description="Basic and acidic residues" evidence="1">
    <location>
        <begin position="172"/>
        <end position="184"/>
    </location>
</feature>
<comment type="caution">
    <text evidence="2">The sequence shown here is derived from an EMBL/GenBank/DDBJ whole genome shotgun (WGS) entry which is preliminary data.</text>
</comment>
<reference evidence="2 3" key="1">
    <citation type="submission" date="2024-03" db="EMBL/GenBank/DDBJ databases">
        <title>Actinomycetospora sp. OC33-EN08, a novel actinomycete isolated from wild orchid (Aerides multiflora).</title>
        <authorList>
            <person name="Suriyachadkun C."/>
        </authorList>
    </citation>
    <scope>NUCLEOTIDE SEQUENCE [LARGE SCALE GENOMIC DNA]</scope>
    <source>
        <strain evidence="2 3">OC33-EN08</strain>
    </source>
</reference>
<feature type="compositionally biased region" description="Basic and acidic residues" evidence="1">
    <location>
        <begin position="88"/>
        <end position="113"/>
    </location>
</feature>
<dbReference type="Proteomes" id="UP001385809">
    <property type="component" value="Unassembled WGS sequence"/>
</dbReference>
<organism evidence="2 3">
    <name type="scientific">Actinomycetospora aurantiaca</name>
    <dbReference type="NCBI Taxonomy" id="3129233"/>
    <lineage>
        <taxon>Bacteria</taxon>
        <taxon>Bacillati</taxon>
        <taxon>Actinomycetota</taxon>
        <taxon>Actinomycetes</taxon>
        <taxon>Pseudonocardiales</taxon>
        <taxon>Pseudonocardiaceae</taxon>
        <taxon>Actinomycetospora</taxon>
    </lineage>
</organism>
<name>A0ABU8MRS8_9PSEU</name>